<accession>A0A379WRT1</accession>
<dbReference type="AlphaFoldDB" id="A0A379WRT1"/>
<sequence length="75" mass="8193">MDGCGGNAVASAVFQNQGNSDLRVFIRCKSGIKHMIAQANGDHFRVVGLIFFQAKHLRRAAFGRNAVGRGVKRTY</sequence>
<organism evidence="1 2">
    <name type="scientific">Salmonella enterica I</name>
    <dbReference type="NCBI Taxonomy" id="59201"/>
    <lineage>
        <taxon>Bacteria</taxon>
        <taxon>Pseudomonadati</taxon>
        <taxon>Pseudomonadota</taxon>
        <taxon>Gammaproteobacteria</taxon>
        <taxon>Enterobacterales</taxon>
        <taxon>Enterobacteriaceae</taxon>
        <taxon>Salmonella</taxon>
    </lineage>
</organism>
<gene>
    <name evidence="1" type="ORF">NCTC8261_03075</name>
</gene>
<dbReference type="EMBL" id="UGXT01000002">
    <property type="protein sequence ID" value="SUH36799.1"/>
    <property type="molecule type" value="Genomic_DNA"/>
</dbReference>
<dbReference type="Proteomes" id="UP000254712">
    <property type="component" value="Unassembled WGS sequence"/>
</dbReference>
<proteinExistence type="predicted"/>
<name>A0A379WRT1_SALET</name>
<reference evidence="1 2" key="1">
    <citation type="submission" date="2018-06" db="EMBL/GenBank/DDBJ databases">
        <authorList>
            <consortium name="Pathogen Informatics"/>
            <person name="Doyle S."/>
        </authorList>
    </citation>
    <scope>NUCLEOTIDE SEQUENCE [LARGE SCALE GENOMIC DNA]</scope>
    <source>
        <strain evidence="1 2">NCTC8261</strain>
    </source>
</reference>
<evidence type="ECO:0000313" key="2">
    <source>
        <dbReference type="Proteomes" id="UP000254712"/>
    </source>
</evidence>
<protein>
    <submittedName>
        <fullName evidence="1">Uncharacterized protein</fullName>
    </submittedName>
</protein>
<evidence type="ECO:0000313" key="1">
    <source>
        <dbReference type="EMBL" id="SUH36799.1"/>
    </source>
</evidence>